<evidence type="ECO:0008006" key="4">
    <source>
        <dbReference type="Google" id="ProtNLM"/>
    </source>
</evidence>
<feature type="chain" id="PRO_5043954872" description="Phlebovirus glycoprotein G2 fusion domain-containing protein" evidence="1">
    <location>
        <begin position="19"/>
        <end position="291"/>
    </location>
</feature>
<dbReference type="EMBL" id="BLXT01008189">
    <property type="protein sequence ID" value="GFO46531.1"/>
    <property type="molecule type" value="Genomic_DNA"/>
</dbReference>
<dbReference type="Proteomes" id="UP000735302">
    <property type="component" value="Unassembled WGS sequence"/>
</dbReference>
<proteinExistence type="predicted"/>
<keyword evidence="1" id="KW-0732">Signal</keyword>
<accession>A0AAV4DRN3</accession>
<reference evidence="2 3" key="1">
    <citation type="journal article" date="2021" name="Elife">
        <title>Chloroplast acquisition without the gene transfer in kleptoplastic sea slugs, Plakobranchus ocellatus.</title>
        <authorList>
            <person name="Maeda T."/>
            <person name="Takahashi S."/>
            <person name="Yoshida T."/>
            <person name="Shimamura S."/>
            <person name="Takaki Y."/>
            <person name="Nagai Y."/>
            <person name="Toyoda A."/>
            <person name="Suzuki Y."/>
            <person name="Arimoto A."/>
            <person name="Ishii H."/>
            <person name="Satoh N."/>
            <person name="Nishiyama T."/>
            <person name="Hasebe M."/>
            <person name="Maruyama T."/>
            <person name="Minagawa J."/>
            <person name="Obokata J."/>
            <person name="Shigenobu S."/>
        </authorList>
    </citation>
    <scope>NUCLEOTIDE SEQUENCE [LARGE SCALE GENOMIC DNA]</scope>
</reference>
<name>A0AAV4DRN3_9GAST</name>
<evidence type="ECO:0000313" key="3">
    <source>
        <dbReference type="Proteomes" id="UP000735302"/>
    </source>
</evidence>
<gene>
    <name evidence="2" type="ORF">PoB_007303600</name>
</gene>
<evidence type="ECO:0000313" key="2">
    <source>
        <dbReference type="EMBL" id="GFO46531.1"/>
    </source>
</evidence>
<keyword evidence="3" id="KW-1185">Reference proteome</keyword>
<dbReference type="AlphaFoldDB" id="A0AAV4DRN3"/>
<comment type="caution">
    <text evidence="2">The sequence shown here is derived from an EMBL/GenBank/DDBJ whole genome shotgun (WGS) entry which is preliminary data.</text>
</comment>
<sequence>MRLRYWLPLTVTLSFTSGECDPTPRYDNVVPGNVTGVSCQEDHTPNMTSSRCALRCHAALDCRAAIAVCSSSACFCTHCADIFNIDFAAVGVESHLKGRNLTMDKSTPQCKPTKDNYTYNITFTKCAMKQTPKSISARSRPDNIATTSELDQAVWLHGALHACDQMLTYCFHVNQTCSTFHLATEGPVNQFFTVLSAAHTALLMVSLTLTVDGEPVLANISDGFKDWLLSNISTYTFEIKLHSDVSDSSIHTMVCDETQDNNPGTVCYLCFVHSAAHLTAYPSNILTMCQL</sequence>
<organism evidence="2 3">
    <name type="scientific">Plakobranchus ocellatus</name>
    <dbReference type="NCBI Taxonomy" id="259542"/>
    <lineage>
        <taxon>Eukaryota</taxon>
        <taxon>Metazoa</taxon>
        <taxon>Spiralia</taxon>
        <taxon>Lophotrochozoa</taxon>
        <taxon>Mollusca</taxon>
        <taxon>Gastropoda</taxon>
        <taxon>Heterobranchia</taxon>
        <taxon>Euthyneura</taxon>
        <taxon>Panpulmonata</taxon>
        <taxon>Sacoglossa</taxon>
        <taxon>Placobranchoidea</taxon>
        <taxon>Plakobranchidae</taxon>
        <taxon>Plakobranchus</taxon>
    </lineage>
</organism>
<feature type="signal peptide" evidence="1">
    <location>
        <begin position="1"/>
        <end position="18"/>
    </location>
</feature>
<protein>
    <recommendedName>
        <fullName evidence="4">Phlebovirus glycoprotein G2 fusion domain-containing protein</fullName>
    </recommendedName>
</protein>
<evidence type="ECO:0000256" key="1">
    <source>
        <dbReference type="SAM" id="SignalP"/>
    </source>
</evidence>